<dbReference type="PANTHER" id="PTHR43580:SF3">
    <property type="entry name" value="6-PHOSPHOGLUCONATE DEHYDROGENASE FAMILY PROTEIN (AFU_ORTHOLOGUE AFUA_2G11600)"/>
    <property type="match status" value="1"/>
</dbReference>
<dbReference type="PANTHER" id="PTHR43580">
    <property type="entry name" value="OXIDOREDUCTASE GLYR1-RELATED"/>
    <property type="match status" value="1"/>
</dbReference>
<evidence type="ECO:0000256" key="2">
    <source>
        <dbReference type="ARBA" id="ARBA00023002"/>
    </source>
</evidence>
<dbReference type="VEuPathDB" id="FungiDB:Bcin07g01000"/>
<dbReference type="InterPro" id="IPR013328">
    <property type="entry name" value="6PGD_dom2"/>
</dbReference>
<dbReference type="InterPro" id="IPR051265">
    <property type="entry name" value="HIBADH-related_NP60_sf"/>
</dbReference>
<feature type="domain" description="6-phosphogluconate dehydrogenase NADP-binding" evidence="4">
    <location>
        <begin position="5"/>
        <end position="156"/>
    </location>
</feature>
<proteinExistence type="inferred from homology"/>
<evidence type="ECO:0000259" key="4">
    <source>
        <dbReference type="Pfam" id="PF03446"/>
    </source>
</evidence>
<protein>
    <recommendedName>
        <fullName evidence="4">6-phosphogluconate dehydrogenase NADP-binding domain-containing protein</fullName>
    </recommendedName>
</protein>
<dbReference type="KEGG" id="bfu:BCIN_07g01000"/>
<evidence type="ECO:0000256" key="3">
    <source>
        <dbReference type="PIRSR" id="PIRSR000103-1"/>
    </source>
</evidence>
<dbReference type="GeneID" id="5436672"/>
<reference evidence="5 6" key="3">
    <citation type="journal article" date="2017" name="Mol. Plant Pathol.">
        <title>A gapless genome sequence of the fungus Botrytis cinerea.</title>
        <authorList>
            <person name="Van Kan J.A."/>
            <person name="Stassen J.H."/>
            <person name="Mosbach A."/>
            <person name="Van Der Lee T.A."/>
            <person name="Faino L."/>
            <person name="Farmer A.D."/>
            <person name="Papasotiriou D.G."/>
            <person name="Zhou S."/>
            <person name="Seidl M.F."/>
            <person name="Cottam E."/>
            <person name="Edel D."/>
            <person name="Hahn M."/>
            <person name="Schwartz D.C."/>
            <person name="Dietrich R.A."/>
            <person name="Widdison S."/>
            <person name="Scalliet G."/>
        </authorList>
    </citation>
    <scope>NUCLEOTIDE SEQUENCE [LARGE SCALE GENOMIC DNA]</scope>
    <source>
        <strain evidence="5 6">B05.10</strain>
    </source>
</reference>
<dbReference type="EMBL" id="CP009811">
    <property type="protein sequence ID" value="ATZ51468.1"/>
    <property type="molecule type" value="Genomic_DNA"/>
</dbReference>
<dbReference type="SUPFAM" id="SSF51735">
    <property type="entry name" value="NAD(P)-binding Rossmann-fold domains"/>
    <property type="match status" value="1"/>
</dbReference>
<organism evidence="5 6">
    <name type="scientific">Botryotinia fuckeliana (strain B05.10)</name>
    <name type="common">Noble rot fungus</name>
    <name type="synonym">Botrytis cinerea</name>
    <dbReference type="NCBI Taxonomy" id="332648"/>
    <lineage>
        <taxon>Eukaryota</taxon>
        <taxon>Fungi</taxon>
        <taxon>Dikarya</taxon>
        <taxon>Ascomycota</taxon>
        <taxon>Pezizomycotina</taxon>
        <taxon>Leotiomycetes</taxon>
        <taxon>Helotiales</taxon>
        <taxon>Sclerotiniaceae</taxon>
        <taxon>Botrytis</taxon>
    </lineage>
</organism>
<dbReference type="InterPro" id="IPR006115">
    <property type="entry name" value="6PGDH_NADP-bd"/>
</dbReference>
<feature type="active site" evidence="3">
    <location>
        <position position="177"/>
    </location>
</feature>
<dbReference type="Pfam" id="PF03446">
    <property type="entry name" value="NAD_binding_2"/>
    <property type="match status" value="1"/>
</dbReference>
<evidence type="ECO:0000256" key="1">
    <source>
        <dbReference type="ARBA" id="ARBA00007598"/>
    </source>
</evidence>
<evidence type="ECO:0000313" key="6">
    <source>
        <dbReference type="Proteomes" id="UP000001798"/>
    </source>
</evidence>
<reference evidence="5 6" key="1">
    <citation type="journal article" date="2011" name="PLoS Genet.">
        <title>Genomic analysis of the necrotrophic fungal pathogens Sclerotinia sclerotiorum and Botrytis cinerea.</title>
        <authorList>
            <person name="Amselem J."/>
            <person name="Cuomo C.A."/>
            <person name="van Kan J.A."/>
            <person name="Viaud M."/>
            <person name="Benito E.P."/>
            <person name="Couloux A."/>
            <person name="Coutinho P.M."/>
            <person name="de Vries R.P."/>
            <person name="Dyer P.S."/>
            <person name="Fillinger S."/>
            <person name="Fournier E."/>
            <person name="Gout L."/>
            <person name="Hahn M."/>
            <person name="Kohn L."/>
            <person name="Lapalu N."/>
            <person name="Plummer K.M."/>
            <person name="Pradier J.M."/>
            <person name="Quevillon E."/>
            <person name="Sharon A."/>
            <person name="Simon A."/>
            <person name="ten Have A."/>
            <person name="Tudzynski B."/>
            <person name="Tudzynski P."/>
            <person name="Wincker P."/>
            <person name="Andrew M."/>
            <person name="Anthouard V."/>
            <person name="Beever R.E."/>
            <person name="Beffa R."/>
            <person name="Benoit I."/>
            <person name="Bouzid O."/>
            <person name="Brault B."/>
            <person name="Chen Z."/>
            <person name="Choquer M."/>
            <person name="Collemare J."/>
            <person name="Cotton P."/>
            <person name="Danchin E.G."/>
            <person name="Da Silva C."/>
            <person name="Gautier A."/>
            <person name="Giraud C."/>
            <person name="Giraud T."/>
            <person name="Gonzalez C."/>
            <person name="Grossetete S."/>
            <person name="Guldener U."/>
            <person name="Henrissat B."/>
            <person name="Howlett B.J."/>
            <person name="Kodira C."/>
            <person name="Kretschmer M."/>
            <person name="Lappartient A."/>
            <person name="Leroch M."/>
            <person name="Levis C."/>
            <person name="Mauceli E."/>
            <person name="Neuveglise C."/>
            <person name="Oeser B."/>
            <person name="Pearson M."/>
            <person name="Poulain J."/>
            <person name="Poussereau N."/>
            <person name="Quesneville H."/>
            <person name="Rascle C."/>
            <person name="Schumacher J."/>
            <person name="Segurens B."/>
            <person name="Sexton A."/>
            <person name="Silva E."/>
            <person name="Sirven C."/>
            <person name="Soanes D.M."/>
            <person name="Talbot N.J."/>
            <person name="Templeton M."/>
            <person name="Yandava C."/>
            <person name="Yarden O."/>
            <person name="Zeng Q."/>
            <person name="Rollins J.A."/>
            <person name="Lebrun M.H."/>
            <person name="Dickman M."/>
        </authorList>
    </citation>
    <scope>NUCLEOTIDE SEQUENCE [LARGE SCALE GENOMIC DNA]</scope>
    <source>
        <strain evidence="5 6">B05.10</strain>
    </source>
</reference>
<sequence length="306" mass="32840">MAPRLAFIGMGLMGQGITKNLVEKGEFEKPLILYNRTQSRAEEQSARIGHSIVSSSLSEVVSKADIIWSCIQNEEAVTEMFKSLSSFDIRGKLFVESSTIPAETADSLSKQILDAGAEFVSMPVFGEPSLAYAGNLVCVPAGPRESVARIKPYLVGVVAKAIIDLSGESPGKAALLKMIGNVLIVSTMETVAEVSVLAAKTGIGNSHIQELISNYYKVGPPIYAKKMHAGDYYKHEPMVETSKAIDLSSKVLELAASVGVPLKGYEVGIEHMVAARDIAGPKADILSIYGAVRMESNLKFQNSDEK</sequence>
<comment type="similarity">
    <text evidence="1">Belongs to the HIBADH-related family. NP60 subfamily.</text>
</comment>
<evidence type="ECO:0000313" key="5">
    <source>
        <dbReference type="EMBL" id="ATZ51468.1"/>
    </source>
</evidence>
<dbReference type="OrthoDB" id="435038at2759"/>
<name>A0A384JLK7_BOTFB</name>
<dbReference type="InterPro" id="IPR008927">
    <property type="entry name" value="6-PGluconate_DH-like_C_sf"/>
</dbReference>
<dbReference type="PIRSF" id="PIRSF000103">
    <property type="entry name" value="HIBADH"/>
    <property type="match status" value="1"/>
</dbReference>
<dbReference type="AlphaFoldDB" id="A0A384JLK7"/>
<dbReference type="Gene3D" id="3.40.50.720">
    <property type="entry name" value="NAD(P)-binding Rossmann-like Domain"/>
    <property type="match status" value="1"/>
</dbReference>
<dbReference type="GO" id="GO:0016491">
    <property type="term" value="F:oxidoreductase activity"/>
    <property type="evidence" value="ECO:0007669"/>
    <property type="project" value="UniProtKB-KW"/>
</dbReference>
<dbReference type="Gene3D" id="1.10.1040.10">
    <property type="entry name" value="N-(1-d-carboxylethyl)-l-norvaline Dehydrogenase, domain 2"/>
    <property type="match status" value="1"/>
</dbReference>
<dbReference type="InterPro" id="IPR036291">
    <property type="entry name" value="NAD(P)-bd_dom_sf"/>
</dbReference>
<dbReference type="RefSeq" id="XP_024549608.1">
    <property type="nucleotide sequence ID" value="XM_024693819.1"/>
</dbReference>
<dbReference type="GO" id="GO:0050661">
    <property type="term" value="F:NADP binding"/>
    <property type="evidence" value="ECO:0007669"/>
    <property type="project" value="InterPro"/>
</dbReference>
<keyword evidence="6" id="KW-1185">Reference proteome</keyword>
<dbReference type="SUPFAM" id="SSF48179">
    <property type="entry name" value="6-phosphogluconate dehydrogenase C-terminal domain-like"/>
    <property type="match status" value="1"/>
</dbReference>
<keyword evidence="2" id="KW-0560">Oxidoreductase</keyword>
<accession>A0A384JLK7</accession>
<dbReference type="InterPro" id="IPR015815">
    <property type="entry name" value="HIBADH-related"/>
</dbReference>
<dbReference type="Proteomes" id="UP000001798">
    <property type="component" value="Chromosome 7"/>
</dbReference>
<reference evidence="5 6" key="2">
    <citation type="journal article" date="2012" name="Eukaryot. Cell">
        <title>Genome update of Botrytis cinerea strains B05.10 and T4.</title>
        <authorList>
            <person name="Staats M."/>
            <person name="van Kan J.A."/>
        </authorList>
    </citation>
    <scope>NUCLEOTIDE SEQUENCE [LARGE SCALE GENOMIC DNA]</scope>
    <source>
        <strain evidence="5 6">B05.10</strain>
    </source>
</reference>
<gene>
    <name evidence="5" type="ORF">BCIN_07g01000</name>
</gene>